<dbReference type="PROSITE" id="PS51782">
    <property type="entry name" value="LYSM"/>
    <property type="match status" value="2"/>
</dbReference>
<protein>
    <submittedName>
        <fullName evidence="7">Type IV pilus biogenesis/stability protein PilW</fullName>
    </submittedName>
</protein>
<dbReference type="PROSITE" id="PS50005">
    <property type="entry name" value="TPR"/>
    <property type="match status" value="2"/>
</dbReference>
<dbReference type="Pfam" id="PF13181">
    <property type="entry name" value="TPR_8"/>
    <property type="match status" value="1"/>
</dbReference>
<dbReference type="InterPro" id="IPR019734">
    <property type="entry name" value="TPR_rpt"/>
</dbReference>
<dbReference type="SMART" id="SM00257">
    <property type="entry name" value="LysM"/>
    <property type="match status" value="2"/>
</dbReference>
<proteinExistence type="predicted"/>
<keyword evidence="2 3" id="KW-0802">TPR repeat</keyword>
<feature type="signal peptide" evidence="5">
    <location>
        <begin position="1"/>
        <end position="24"/>
    </location>
</feature>
<dbReference type="Gene3D" id="1.25.40.10">
    <property type="entry name" value="Tetratricopeptide repeat domain"/>
    <property type="match status" value="1"/>
</dbReference>
<sequence length="497" mass="55038">MQSRNYRKTGLAASILAGASLVLSGCVTESSYRSDGRPVAEQQVNNTNAARTRIALALEYLNSGNTTSAKFNLERALQLAPKLAEAHYTLAYYYEQVGEQQRADNAYQTALDIEPNNPDTLNNYGTFLCRVGQYDKASKYFFKAIDVPSYLRVSASYENLALCALKQNEYSLAEEYLQSAIKHNAQQMSSQLALAGLYYARSDFLRAEDVLDNVAKRGFISPRSLMLGHLVHMQMGHLQKAQDIATTLVQSYPKSAQAGLILTNNIAASEFERLRNRYREAQLNKLAEASPSHIVANPKIKIKRKKTQSNSTQSFTVDSPAEANNFAPSAKPVVAKSTSFVNVSSDSEARVEFYQPDPSEVTFSPRSREPQVSASTLSNATSVPLLNRDVAPPQVPFHTVIAGENLFSISVKYDIKIAELMEYNQVRESARLYAGQKVYLNNPNVVHEIVTGDTLLSIADRYGVLIDEIMRWNKLTPDVALQAGHGLLIVDPTNYVL</sequence>
<dbReference type="SUPFAM" id="SSF54106">
    <property type="entry name" value="LysM domain"/>
    <property type="match status" value="2"/>
</dbReference>
<dbReference type="SUPFAM" id="SSF48452">
    <property type="entry name" value="TPR-like"/>
    <property type="match status" value="2"/>
</dbReference>
<feature type="repeat" description="TPR" evidence="3">
    <location>
        <begin position="118"/>
        <end position="151"/>
    </location>
</feature>
<dbReference type="EMBL" id="CP031761">
    <property type="protein sequence ID" value="AXR01252.1"/>
    <property type="molecule type" value="Genomic_DNA"/>
</dbReference>
<feature type="domain" description="LysM" evidence="6">
    <location>
        <begin position="396"/>
        <end position="440"/>
    </location>
</feature>
<dbReference type="NCBIfam" id="TIGR02521">
    <property type="entry name" value="type_IV_pilW"/>
    <property type="match status" value="1"/>
</dbReference>
<dbReference type="PANTHER" id="PTHR33734:SF22">
    <property type="entry name" value="MEMBRANE-BOUND LYTIC MUREIN TRANSGLYCOSYLASE D"/>
    <property type="match status" value="1"/>
</dbReference>
<feature type="chain" id="PRO_5042002677" evidence="5">
    <location>
        <begin position="25"/>
        <end position="497"/>
    </location>
</feature>
<dbReference type="InterPro" id="IPR036779">
    <property type="entry name" value="LysM_dom_sf"/>
</dbReference>
<evidence type="ECO:0000256" key="1">
    <source>
        <dbReference type="ARBA" id="ARBA00022737"/>
    </source>
</evidence>
<dbReference type="PROSITE" id="PS51257">
    <property type="entry name" value="PROKAR_LIPOPROTEIN"/>
    <property type="match status" value="1"/>
</dbReference>
<dbReference type="RefSeq" id="WP_088531538.1">
    <property type="nucleotide sequence ID" value="NZ_CP021646.1"/>
</dbReference>
<dbReference type="PANTHER" id="PTHR33734">
    <property type="entry name" value="LYSM DOMAIN-CONTAINING GPI-ANCHORED PROTEIN 2"/>
    <property type="match status" value="1"/>
</dbReference>
<dbReference type="PROSITE" id="PS50293">
    <property type="entry name" value="TPR_REGION"/>
    <property type="match status" value="1"/>
</dbReference>
<keyword evidence="1" id="KW-0677">Repeat</keyword>
<keyword evidence="5" id="KW-0732">Signal</keyword>
<gene>
    <name evidence="7" type="primary">pilW</name>
    <name evidence="7" type="ORF">D0511_03570</name>
</gene>
<dbReference type="InterPro" id="IPR011990">
    <property type="entry name" value="TPR-like_helical_dom_sf"/>
</dbReference>
<dbReference type="KEGG" id="ppis:B1L02_14165"/>
<dbReference type="SMART" id="SM00028">
    <property type="entry name" value="TPR"/>
    <property type="match status" value="4"/>
</dbReference>
<dbReference type="InterPro" id="IPR018392">
    <property type="entry name" value="LysM"/>
</dbReference>
<evidence type="ECO:0000313" key="8">
    <source>
        <dbReference type="Proteomes" id="UP000258102"/>
    </source>
</evidence>
<organism evidence="7 8">
    <name type="scientific">Pseudoalteromonas piscicida</name>
    <dbReference type="NCBI Taxonomy" id="43662"/>
    <lineage>
        <taxon>Bacteria</taxon>
        <taxon>Pseudomonadati</taxon>
        <taxon>Pseudomonadota</taxon>
        <taxon>Gammaproteobacteria</taxon>
        <taxon>Alteromonadales</taxon>
        <taxon>Pseudoalteromonadaceae</taxon>
        <taxon>Pseudoalteromonas</taxon>
    </lineage>
</organism>
<feature type="repeat" description="TPR" evidence="3">
    <location>
        <begin position="84"/>
        <end position="117"/>
    </location>
</feature>
<accession>A0AAD0W367</accession>
<dbReference type="Pfam" id="PF01476">
    <property type="entry name" value="LysM"/>
    <property type="match status" value="2"/>
</dbReference>
<dbReference type="Proteomes" id="UP000258102">
    <property type="component" value="Chromosome 1"/>
</dbReference>
<reference evidence="7 8" key="1">
    <citation type="submission" date="2018-08" db="EMBL/GenBank/DDBJ databases">
        <title>Whole Genome Sequences of Two Pseudoalteromonas piscicida Strains, DE1-A and DE2-A, which Exhibit Strong Antibacterial Activity against Vibrio vulnificus.</title>
        <authorList>
            <person name="Richards G.P."/>
            <person name="Needleman D.S."/>
            <person name="Watson M.A."/>
            <person name="Polson S.W."/>
        </authorList>
    </citation>
    <scope>NUCLEOTIDE SEQUENCE [LARGE SCALE GENOMIC DNA]</scope>
    <source>
        <strain evidence="7 8">DE2-A</strain>
    </source>
</reference>
<evidence type="ECO:0000256" key="2">
    <source>
        <dbReference type="ARBA" id="ARBA00022803"/>
    </source>
</evidence>
<dbReference type="CDD" id="cd00118">
    <property type="entry name" value="LysM"/>
    <property type="match status" value="2"/>
</dbReference>
<evidence type="ECO:0000313" key="7">
    <source>
        <dbReference type="EMBL" id="AXR01252.1"/>
    </source>
</evidence>
<dbReference type="Pfam" id="PF07719">
    <property type="entry name" value="TPR_2"/>
    <property type="match status" value="1"/>
</dbReference>
<name>A0AAD0W367_PSEO7</name>
<feature type="region of interest" description="Disordered" evidence="4">
    <location>
        <begin position="356"/>
        <end position="377"/>
    </location>
</feature>
<dbReference type="Pfam" id="PF13424">
    <property type="entry name" value="TPR_12"/>
    <property type="match status" value="1"/>
</dbReference>
<evidence type="ECO:0000259" key="6">
    <source>
        <dbReference type="PROSITE" id="PS51782"/>
    </source>
</evidence>
<feature type="domain" description="LysM" evidence="6">
    <location>
        <begin position="445"/>
        <end position="489"/>
    </location>
</feature>
<evidence type="ECO:0000256" key="5">
    <source>
        <dbReference type="SAM" id="SignalP"/>
    </source>
</evidence>
<evidence type="ECO:0000256" key="3">
    <source>
        <dbReference type="PROSITE-ProRule" id="PRU00339"/>
    </source>
</evidence>
<evidence type="ECO:0000256" key="4">
    <source>
        <dbReference type="SAM" id="MobiDB-lite"/>
    </source>
</evidence>
<dbReference type="InterPro" id="IPR013360">
    <property type="entry name" value="Pilus_4_PilW"/>
</dbReference>
<dbReference type="InterPro" id="IPR013105">
    <property type="entry name" value="TPR_2"/>
</dbReference>
<feature type="compositionally biased region" description="Polar residues" evidence="4">
    <location>
        <begin position="361"/>
        <end position="377"/>
    </location>
</feature>
<dbReference type="AlphaFoldDB" id="A0AAD0W367"/>
<dbReference type="Gene3D" id="3.10.350.10">
    <property type="entry name" value="LysM domain"/>
    <property type="match status" value="2"/>
</dbReference>